<evidence type="ECO:0000256" key="1">
    <source>
        <dbReference type="SAM" id="Phobius"/>
    </source>
</evidence>
<feature type="transmembrane region" description="Helical" evidence="1">
    <location>
        <begin position="99"/>
        <end position="123"/>
    </location>
</feature>
<organism evidence="2">
    <name type="scientific">Vibrio vulnificus</name>
    <dbReference type="NCBI Taxonomy" id="672"/>
    <lineage>
        <taxon>Bacteria</taxon>
        <taxon>Pseudomonadati</taxon>
        <taxon>Pseudomonadota</taxon>
        <taxon>Gammaproteobacteria</taxon>
        <taxon>Vibrionales</taxon>
        <taxon>Vibrionaceae</taxon>
        <taxon>Vibrio</taxon>
    </lineage>
</organism>
<feature type="transmembrane region" description="Helical" evidence="1">
    <location>
        <begin position="73"/>
        <end position="93"/>
    </location>
</feature>
<dbReference type="EMBL" id="DACRBY010000001">
    <property type="protein sequence ID" value="HAS8538445.1"/>
    <property type="molecule type" value="Genomic_DNA"/>
</dbReference>
<sequence length="261" mass="28814">MNDVFKANRAHSVNLPVVIMLNWVIVAILGIFVVFSNSQFGSGLGVYDLILTLSFSLMLALTNRFRQEQFSLLAGLTLFTALFGVLTTVKFGYNNSASGLLYVHTAMILGAVYFGFICVLALGRQRLITRKWNELLEKGGLLTPFMVVNYLVAPIVYLRQVSSGFAFDYSPLVMSIHICAVGVGLCSVLSLMNKGVHSFFFNGRFDVLHALLIIAPYNVILFSSKAAGFDISTMHWVDVSYLVVTLLLFVLGAVRFLTSVR</sequence>
<gene>
    <name evidence="2" type="ORF">I7730_01365</name>
</gene>
<feature type="transmembrane region" description="Helical" evidence="1">
    <location>
        <begin position="205"/>
        <end position="227"/>
    </location>
</feature>
<reference evidence="2" key="1">
    <citation type="journal article" date="2018" name="Genome Biol.">
        <title>SKESA: strategic k-mer extension for scrupulous assemblies.</title>
        <authorList>
            <person name="Souvorov A."/>
            <person name="Agarwala R."/>
            <person name="Lipman D.J."/>
        </authorList>
    </citation>
    <scope>NUCLEOTIDE SEQUENCE</scope>
    <source>
        <strain evidence="2">BCW_3452</strain>
    </source>
</reference>
<keyword evidence="1" id="KW-0472">Membrane</keyword>
<reference evidence="2" key="2">
    <citation type="submission" date="2019-01" db="EMBL/GenBank/DDBJ databases">
        <authorList>
            <consortium name="NCBI Pathogen Detection Project"/>
        </authorList>
    </citation>
    <scope>NUCLEOTIDE SEQUENCE</scope>
    <source>
        <strain evidence="2">BCW_3452</strain>
    </source>
</reference>
<feature type="transmembrane region" description="Helical" evidence="1">
    <location>
        <begin position="169"/>
        <end position="193"/>
    </location>
</feature>
<keyword evidence="1" id="KW-0812">Transmembrane</keyword>
<protein>
    <submittedName>
        <fullName evidence="2">Uncharacterized protein</fullName>
    </submittedName>
</protein>
<dbReference type="AlphaFoldDB" id="A0A8H9K5F9"/>
<name>A0A8H9K5F9_VIBVL</name>
<dbReference type="Proteomes" id="UP000863257">
    <property type="component" value="Unassembled WGS sequence"/>
</dbReference>
<feature type="transmembrane region" description="Helical" evidence="1">
    <location>
        <begin position="12"/>
        <end position="35"/>
    </location>
</feature>
<proteinExistence type="predicted"/>
<feature type="transmembrane region" description="Helical" evidence="1">
    <location>
        <begin position="41"/>
        <end position="61"/>
    </location>
</feature>
<accession>A0A8H9K5F9</accession>
<feature type="transmembrane region" description="Helical" evidence="1">
    <location>
        <begin position="239"/>
        <end position="258"/>
    </location>
</feature>
<keyword evidence="1" id="KW-1133">Transmembrane helix</keyword>
<feature type="transmembrane region" description="Helical" evidence="1">
    <location>
        <begin position="135"/>
        <end position="157"/>
    </location>
</feature>
<evidence type="ECO:0000313" key="2">
    <source>
        <dbReference type="EMBL" id="HAS8538445.1"/>
    </source>
</evidence>
<comment type="caution">
    <text evidence="2">The sequence shown here is derived from an EMBL/GenBank/DDBJ whole genome shotgun (WGS) entry which is preliminary data.</text>
</comment>